<dbReference type="EMBL" id="BAAANS010000020">
    <property type="protein sequence ID" value="GAA2100658.1"/>
    <property type="molecule type" value="Genomic_DNA"/>
</dbReference>
<sequence>MNWEHHAAALAERVTDPDSRWRDAVAGVPRHILVPNWWERGPEGWTLYRGEDDPQRWAQVAYGAESAVTSVGGQHADHAAPDDHPTGRPTSSATLAALVVKMLRHGRIGDGHDVLDVGTGAGGLTAHLARRIGDRHVTSVDVDPYLVDAARLRLAALGLRPACEAVDATGPLPGTYDRIVSTVGVRPVPTSWLAALRPGGRLVTTIRDTALILTAWKTPDGGARGVVERDWAGFMGTRHGADYPPGPVEAFEAAREADGEEVSTGRYPVADVRDGWEVWSFLSVSVPGIEYDYEECGGRRTAYLVHPDGSWARAEAARFEPPTVHQGGPRRLWSELESVRTRLLVEGGLPLYGCDATVRPDGTIHLSRGRWEATVT</sequence>
<dbReference type="GO" id="GO:0008168">
    <property type="term" value="F:methyltransferase activity"/>
    <property type="evidence" value="ECO:0007669"/>
    <property type="project" value="UniProtKB-KW"/>
</dbReference>
<dbReference type="Pfam" id="PF01135">
    <property type="entry name" value="PCMT"/>
    <property type="match status" value="1"/>
</dbReference>
<name>A0ABN2WXE9_9ACTN</name>
<protein>
    <submittedName>
        <fullName evidence="4">Methyltransferase domain-containing protein</fullName>
    </submittedName>
</protein>
<keyword evidence="3" id="KW-0949">S-adenosyl-L-methionine</keyword>
<keyword evidence="2" id="KW-0808">Transferase</keyword>
<dbReference type="PANTHER" id="PTHR43464">
    <property type="entry name" value="METHYLTRANSFERASE"/>
    <property type="match status" value="1"/>
</dbReference>
<accession>A0ABN2WXE9</accession>
<evidence type="ECO:0000313" key="4">
    <source>
        <dbReference type="EMBL" id="GAA2100658.1"/>
    </source>
</evidence>
<dbReference type="RefSeq" id="WP_344552959.1">
    <property type="nucleotide sequence ID" value="NZ_BAAANS010000020.1"/>
</dbReference>
<evidence type="ECO:0000256" key="1">
    <source>
        <dbReference type="ARBA" id="ARBA00022603"/>
    </source>
</evidence>
<dbReference type="GO" id="GO:0032259">
    <property type="term" value="P:methylation"/>
    <property type="evidence" value="ECO:0007669"/>
    <property type="project" value="UniProtKB-KW"/>
</dbReference>
<proteinExistence type="predicted"/>
<organism evidence="4 5">
    <name type="scientific">Kitasatospora saccharophila</name>
    <dbReference type="NCBI Taxonomy" id="407973"/>
    <lineage>
        <taxon>Bacteria</taxon>
        <taxon>Bacillati</taxon>
        <taxon>Actinomycetota</taxon>
        <taxon>Actinomycetes</taxon>
        <taxon>Kitasatosporales</taxon>
        <taxon>Streptomycetaceae</taxon>
        <taxon>Kitasatospora</taxon>
    </lineage>
</organism>
<keyword evidence="5" id="KW-1185">Reference proteome</keyword>
<dbReference type="Gene3D" id="3.40.50.150">
    <property type="entry name" value="Vaccinia Virus protein VP39"/>
    <property type="match status" value="1"/>
</dbReference>
<evidence type="ECO:0000256" key="2">
    <source>
        <dbReference type="ARBA" id="ARBA00022679"/>
    </source>
</evidence>
<comment type="caution">
    <text evidence="4">The sequence shown here is derived from an EMBL/GenBank/DDBJ whole genome shotgun (WGS) entry which is preliminary data.</text>
</comment>
<dbReference type="InterPro" id="IPR029063">
    <property type="entry name" value="SAM-dependent_MTases_sf"/>
</dbReference>
<gene>
    <name evidence="4" type="ORF">GCM10009759_33670</name>
</gene>
<reference evidence="4 5" key="1">
    <citation type="journal article" date="2019" name="Int. J. Syst. Evol. Microbiol.">
        <title>The Global Catalogue of Microorganisms (GCM) 10K type strain sequencing project: providing services to taxonomists for standard genome sequencing and annotation.</title>
        <authorList>
            <consortium name="The Broad Institute Genomics Platform"/>
            <consortium name="The Broad Institute Genome Sequencing Center for Infectious Disease"/>
            <person name="Wu L."/>
            <person name="Ma J."/>
        </authorList>
    </citation>
    <scope>NUCLEOTIDE SEQUENCE [LARGE SCALE GENOMIC DNA]</scope>
    <source>
        <strain evidence="4 5">JCM 14559</strain>
    </source>
</reference>
<dbReference type="CDD" id="cd02440">
    <property type="entry name" value="AdoMet_MTases"/>
    <property type="match status" value="1"/>
</dbReference>
<evidence type="ECO:0000256" key="3">
    <source>
        <dbReference type="ARBA" id="ARBA00022691"/>
    </source>
</evidence>
<dbReference type="PANTHER" id="PTHR43464:SF19">
    <property type="entry name" value="UBIQUINONE BIOSYNTHESIS O-METHYLTRANSFERASE, MITOCHONDRIAL"/>
    <property type="match status" value="1"/>
</dbReference>
<evidence type="ECO:0000313" key="5">
    <source>
        <dbReference type="Proteomes" id="UP001500897"/>
    </source>
</evidence>
<dbReference type="Proteomes" id="UP001500897">
    <property type="component" value="Unassembled WGS sequence"/>
</dbReference>
<dbReference type="SUPFAM" id="SSF53335">
    <property type="entry name" value="S-adenosyl-L-methionine-dependent methyltransferases"/>
    <property type="match status" value="1"/>
</dbReference>
<keyword evidence="1 4" id="KW-0489">Methyltransferase</keyword>